<reference evidence="2 3" key="1">
    <citation type="journal article" date="2014" name="World J. Microbiol. Biotechnol.">
        <title>Biodiversity and physiological characteristics of Antarctic and Arctic lichens-associated bacteria.</title>
        <authorList>
            <person name="Lee Y.M."/>
            <person name="Kim E.H."/>
            <person name="Lee H.K."/>
            <person name="Hong S.G."/>
        </authorList>
    </citation>
    <scope>NUCLEOTIDE SEQUENCE [LARGE SCALE GENOMIC DNA]</scope>
    <source>
        <strain evidence="2 3">PAMC 26569</strain>
    </source>
</reference>
<proteinExistence type="predicted"/>
<dbReference type="KEGG" id="lck:HN018_06055"/>
<evidence type="ECO:0000313" key="2">
    <source>
        <dbReference type="EMBL" id="QKE89665.1"/>
    </source>
</evidence>
<evidence type="ECO:0000256" key="1">
    <source>
        <dbReference type="SAM" id="Phobius"/>
    </source>
</evidence>
<keyword evidence="1" id="KW-1133">Transmembrane helix</keyword>
<feature type="transmembrane region" description="Helical" evidence="1">
    <location>
        <begin position="43"/>
        <end position="62"/>
    </location>
</feature>
<dbReference type="EMBL" id="CP053708">
    <property type="protein sequence ID" value="QKE89665.1"/>
    <property type="molecule type" value="Genomic_DNA"/>
</dbReference>
<dbReference type="Proteomes" id="UP000500767">
    <property type="component" value="Chromosome"/>
</dbReference>
<organism evidence="2 3">
    <name type="scientific">Lichenicola cladoniae</name>
    <dbReference type="NCBI Taxonomy" id="1484109"/>
    <lineage>
        <taxon>Bacteria</taxon>
        <taxon>Pseudomonadati</taxon>
        <taxon>Pseudomonadota</taxon>
        <taxon>Alphaproteobacteria</taxon>
        <taxon>Acetobacterales</taxon>
        <taxon>Acetobacteraceae</taxon>
        <taxon>Lichenicola</taxon>
    </lineage>
</organism>
<protein>
    <recommendedName>
        <fullName evidence="4">NADH dehydrogenase subunit 1</fullName>
    </recommendedName>
</protein>
<keyword evidence="1" id="KW-0812">Transmembrane</keyword>
<name>A0A6M8HMV3_9PROT</name>
<accession>A0A6M8HMV3</accession>
<dbReference type="PANTHER" id="PTHR43359">
    <property type="entry name" value="FORMATE HYDROGENLYASE SUBUNIT 4"/>
    <property type="match status" value="1"/>
</dbReference>
<keyword evidence="1" id="KW-0472">Membrane</keyword>
<sequence>MSPALGILLGTASLLLHLALMLAAATLTGVAPGRTGAGMPRSIASLSASILAPIRSLAALMRKEPVRAANGSPVLVLAPIVALAATLLAAILVPSFCIGMLTAPFADLPIILALLAVARVAVLLGAFDAGIAGPGLSAVSISVRSLLAVPACGLALFTFALGSGSTSLDAILGGLKTGSTGPNAAMLLAASSLGLAAIAAGADEAGLSEQRSGPDLAVFRFQHALQRLVWVDLVTALLLPDSLAVAQSNPLYWLLGLLGWALRVGVGCVALGQLRRFGGLQGGRARSLAGLATLLALLAPLLLLVGRIAE</sequence>
<keyword evidence="3" id="KW-1185">Reference proteome</keyword>
<feature type="transmembrane region" description="Helical" evidence="1">
    <location>
        <begin position="74"/>
        <end position="102"/>
    </location>
</feature>
<dbReference type="InterPro" id="IPR052561">
    <property type="entry name" value="ComplexI_Subunit1"/>
</dbReference>
<gene>
    <name evidence="2" type="ORF">HN018_06055</name>
</gene>
<feature type="transmembrane region" description="Helical" evidence="1">
    <location>
        <begin position="143"/>
        <end position="164"/>
    </location>
</feature>
<evidence type="ECO:0000313" key="3">
    <source>
        <dbReference type="Proteomes" id="UP000500767"/>
    </source>
</evidence>
<dbReference type="PANTHER" id="PTHR43359:SF1">
    <property type="entry name" value="FORMATE HYDROGENLYASE SUBUNIT 4-RELATED"/>
    <property type="match status" value="1"/>
</dbReference>
<dbReference type="AlphaFoldDB" id="A0A6M8HMV3"/>
<feature type="transmembrane region" description="Helical" evidence="1">
    <location>
        <begin position="252"/>
        <end position="274"/>
    </location>
</feature>
<feature type="transmembrane region" description="Helical" evidence="1">
    <location>
        <begin position="286"/>
        <end position="309"/>
    </location>
</feature>
<dbReference type="GO" id="GO:0005886">
    <property type="term" value="C:plasma membrane"/>
    <property type="evidence" value="ECO:0007669"/>
    <property type="project" value="TreeGrafter"/>
</dbReference>
<feature type="transmembrane region" description="Helical" evidence="1">
    <location>
        <begin position="108"/>
        <end position="131"/>
    </location>
</feature>
<evidence type="ECO:0008006" key="4">
    <source>
        <dbReference type="Google" id="ProtNLM"/>
    </source>
</evidence>
<dbReference type="RefSeq" id="WP_171834653.1">
    <property type="nucleotide sequence ID" value="NZ_CP053708.1"/>
</dbReference>